<accession>A0ABR1QV37</accession>
<organism evidence="2 3">
    <name type="scientific">Apiospora aurea</name>
    <dbReference type="NCBI Taxonomy" id="335848"/>
    <lineage>
        <taxon>Eukaryota</taxon>
        <taxon>Fungi</taxon>
        <taxon>Dikarya</taxon>
        <taxon>Ascomycota</taxon>
        <taxon>Pezizomycotina</taxon>
        <taxon>Sordariomycetes</taxon>
        <taxon>Xylariomycetidae</taxon>
        <taxon>Amphisphaeriales</taxon>
        <taxon>Apiosporaceae</taxon>
        <taxon>Apiospora</taxon>
    </lineage>
</organism>
<reference evidence="2 3" key="1">
    <citation type="submission" date="2023-01" db="EMBL/GenBank/DDBJ databases">
        <title>Analysis of 21 Apiospora genomes using comparative genomics revels a genus with tremendous synthesis potential of carbohydrate active enzymes and secondary metabolites.</title>
        <authorList>
            <person name="Sorensen T."/>
        </authorList>
    </citation>
    <scope>NUCLEOTIDE SEQUENCE [LARGE SCALE GENOMIC DNA]</scope>
    <source>
        <strain evidence="2 3">CBS 24483</strain>
    </source>
</reference>
<dbReference type="EMBL" id="JAQQWE010000001">
    <property type="protein sequence ID" value="KAK7966464.1"/>
    <property type="molecule type" value="Genomic_DNA"/>
</dbReference>
<sequence>MSKNKASMMPPTQFETHPPRSPSCPLVDAHTQCDLESLRVAGTAHPLRERLDKPPGLVRAHALHLALDLANGAEGQAGDSAAHGRKHDPADAQAAVGLHGEDLLDDLVVLPSQGMAQLLGVAAGVLPDGGEGRHVWVDEEVKV</sequence>
<proteinExistence type="predicted"/>
<keyword evidence="3" id="KW-1185">Reference proteome</keyword>
<dbReference type="GeneID" id="92070025"/>
<name>A0ABR1QV37_9PEZI</name>
<gene>
    <name evidence="2" type="ORF">PG986_000741</name>
</gene>
<evidence type="ECO:0000256" key="1">
    <source>
        <dbReference type="SAM" id="MobiDB-lite"/>
    </source>
</evidence>
<dbReference type="Proteomes" id="UP001391051">
    <property type="component" value="Unassembled WGS sequence"/>
</dbReference>
<dbReference type="RefSeq" id="XP_066705856.1">
    <property type="nucleotide sequence ID" value="XM_066836963.1"/>
</dbReference>
<protein>
    <submittedName>
        <fullName evidence="2">Uncharacterized protein</fullName>
    </submittedName>
</protein>
<feature type="region of interest" description="Disordered" evidence="1">
    <location>
        <begin position="1"/>
        <end position="25"/>
    </location>
</feature>
<comment type="caution">
    <text evidence="2">The sequence shown here is derived from an EMBL/GenBank/DDBJ whole genome shotgun (WGS) entry which is preliminary data.</text>
</comment>
<evidence type="ECO:0000313" key="2">
    <source>
        <dbReference type="EMBL" id="KAK7966464.1"/>
    </source>
</evidence>
<evidence type="ECO:0000313" key="3">
    <source>
        <dbReference type="Proteomes" id="UP001391051"/>
    </source>
</evidence>